<dbReference type="Proteomes" id="UP000694564">
    <property type="component" value="Chromosome 8"/>
</dbReference>
<evidence type="ECO:0000313" key="2">
    <source>
        <dbReference type="Proteomes" id="UP000694564"/>
    </source>
</evidence>
<reference evidence="1" key="2">
    <citation type="submission" date="2025-09" db="UniProtKB">
        <authorList>
            <consortium name="Ensembl"/>
        </authorList>
    </citation>
    <scope>IDENTIFICATION</scope>
</reference>
<proteinExistence type="predicted"/>
<dbReference type="AlphaFoldDB" id="A0A8D2CM68"/>
<name>A0A8D2CM68_SCIVU</name>
<organism evidence="1 2">
    <name type="scientific">Sciurus vulgaris</name>
    <name type="common">Eurasian red squirrel</name>
    <dbReference type="NCBI Taxonomy" id="55149"/>
    <lineage>
        <taxon>Eukaryota</taxon>
        <taxon>Metazoa</taxon>
        <taxon>Chordata</taxon>
        <taxon>Craniata</taxon>
        <taxon>Vertebrata</taxon>
        <taxon>Euteleostomi</taxon>
        <taxon>Mammalia</taxon>
        <taxon>Eutheria</taxon>
        <taxon>Euarchontoglires</taxon>
        <taxon>Glires</taxon>
        <taxon>Rodentia</taxon>
        <taxon>Sciuromorpha</taxon>
        <taxon>Sciuridae</taxon>
        <taxon>Sciurinae</taxon>
        <taxon>Sciurini</taxon>
        <taxon>Sciurus</taxon>
    </lineage>
</organism>
<protein>
    <submittedName>
        <fullName evidence="1">Uncharacterized protein</fullName>
    </submittedName>
</protein>
<reference evidence="1" key="1">
    <citation type="submission" date="2025-08" db="UniProtKB">
        <authorList>
            <consortium name="Ensembl"/>
        </authorList>
    </citation>
    <scope>IDENTIFICATION</scope>
</reference>
<accession>A0A8D2CM68</accession>
<keyword evidence="2" id="KW-1185">Reference proteome</keyword>
<dbReference type="Ensembl" id="ENSSVLT00005006474.1">
    <property type="protein sequence ID" value="ENSSVLP00005005830.1"/>
    <property type="gene ID" value="ENSSVLG00005004716.1"/>
</dbReference>
<sequence length="51" mass="5988">SKRLRGLHDGSFKAFKNIWQPVFHFRGFQTEDNREAKSATQTRNVLGKLRL</sequence>
<evidence type="ECO:0000313" key="1">
    <source>
        <dbReference type="Ensembl" id="ENSSVLP00005005830.1"/>
    </source>
</evidence>